<gene>
    <name evidence="1" type="primary">ogfod3</name>
    <name evidence="1" type="ORF">Anas_10349</name>
</gene>
<accession>A0A5N5TFS2</accession>
<keyword evidence="2" id="KW-1185">Reference proteome</keyword>
<dbReference type="Gene3D" id="2.60.120.620">
    <property type="entry name" value="q2cbj1_9rhob like domain"/>
    <property type="match status" value="1"/>
</dbReference>
<evidence type="ECO:0000313" key="1">
    <source>
        <dbReference type="EMBL" id="KAB7503780.1"/>
    </source>
</evidence>
<dbReference type="GO" id="GO:0016020">
    <property type="term" value="C:membrane"/>
    <property type="evidence" value="ECO:0007669"/>
    <property type="project" value="TreeGrafter"/>
</dbReference>
<evidence type="ECO:0000313" key="2">
    <source>
        <dbReference type="Proteomes" id="UP000326759"/>
    </source>
</evidence>
<name>A0A5N5TFS2_9CRUS</name>
<reference evidence="1 2" key="1">
    <citation type="journal article" date="2019" name="PLoS Biol.">
        <title>Sex chromosomes control vertical transmission of feminizing Wolbachia symbionts in an isopod.</title>
        <authorList>
            <person name="Becking T."/>
            <person name="Chebbi M.A."/>
            <person name="Giraud I."/>
            <person name="Moumen B."/>
            <person name="Laverre T."/>
            <person name="Caubet Y."/>
            <person name="Peccoud J."/>
            <person name="Gilbert C."/>
            <person name="Cordaux R."/>
        </authorList>
    </citation>
    <scope>NUCLEOTIDE SEQUENCE [LARGE SCALE GENOMIC DNA]</scope>
    <source>
        <strain evidence="1">ANa2</strain>
        <tissue evidence="1">Whole body excluding digestive tract and cuticle</tissue>
    </source>
</reference>
<comment type="caution">
    <text evidence="1">The sequence shown here is derived from an EMBL/GenBank/DDBJ whole genome shotgun (WGS) entry which is preliminary data.</text>
</comment>
<dbReference type="OrthoDB" id="427071at2759"/>
<dbReference type="PANTHER" id="PTHR14650">
    <property type="entry name" value="PROLYL HYDROXYLASE-RELATED"/>
    <property type="match status" value="1"/>
</dbReference>
<protein>
    <submittedName>
        <fullName evidence="1">2-oxoglutarate and iron-dependent oxygenase domain-containing protein 3</fullName>
    </submittedName>
</protein>
<dbReference type="EMBL" id="SEYY01004459">
    <property type="protein sequence ID" value="KAB7503780.1"/>
    <property type="molecule type" value="Genomic_DNA"/>
</dbReference>
<dbReference type="InterPro" id="IPR039210">
    <property type="entry name" value="OGFOD3"/>
</dbReference>
<sequence length="213" mass="23784">MCGRFVADTLISLHEAQALAVIVQKGLSIAGPRGTEAEYSTMDIHSGALTKGNAFINIYEKDKSHKVITSEDAKIYRYIVDKIKSNVAEHFNINAASIYLSQPSYFVIISPANPNSYYNYWSPKADKVQYSSSDYTTHLYLTDFNYHFKGGRLVYVDKSSNKTVEPKVGRLVASTSGSENINFVEHVTSGTRIEALISFTCDPKKARKDVKFD</sequence>
<dbReference type="Proteomes" id="UP000326759">
    <property type="component" value="Unassembled WGS sequence"/>
</dbReference>
<dbReference type="PANTHER" id="PTHR14650:SF1">
    <property type="entry name" value="2-OXOGLUTARATE AND IRON-DEPENDENT OXYGENASE DOMAIN-CONTAINING PROTEIN 3"/>
    <property type="match status" value="1"/>
</dbReference>
<organism evidence="1 2">
    <name type="scientific">Armadillidium nasatum</name>
    <dbReference type="NCBI Taxonomy" id="96803"/>
    <lineage>
        <taxon>Eukaryota</taxon>
        <taxon>Metazoa</taxon>
        <taxon>Ecdysozoa</taxon>
        <taxon>Arthropoda</taxon>
        <taxon>Crustacea</taxon>
        <taxon>Multicrustacea</taxon>
        <taxon>Malacostraca</taxon>
        <taxon>Eumalacostraca</taxon>
        <taxon>Peracarida</taxon>
        <taxon>Isopoda</taxon>
        <taxon>Oniscidea</taxon>
        <taxon>Crinocheta</taxon>
        <taxon>Armadillidiidae</taxon>
        <taxon>Armadillidium</taxon>
    </lineage>
</organism>
<dbReference type="AlphaFoldDB" id="A0A5N5TFS2"/>
<proteinExistence type="predicted"/>